<dbReference type="Pfam" id="PF04715">
    <property type="entry name" value="Anth_synt_I_N"/>
    <property type="match status" value="1"/>
</dbReference>
<dbReference type="OrthoDB" id="9803598at2"/>
<keyword evidence="5" id="KW-1185">Reference proteome</keyword>
<evidence type="ECO:0000313" key="5">
    <source>
        <dbReference type="Proteomes" id="UP000366051"/>
    </source>
</evidence>
<dbReference type="GO" id="GO:0004049">
    <property type="term" value="F:anthranilate synthase activity"/>
    <property type="evidence" value="ECO:0007669"/>
    <property type="project" value="UniProtKB-EC"/>
</dbReference>
<dbReference type="EC" id="4.1.3.27" evidence="4"/>
<gene>
    <name evidence="4" type="ORF">FTV88_0905</name>
</gene>
<dbReference type="InterPro" id="IPR015890">
    <property type="entry name" value="Chorismate_C"/>
</dbReference>
<dbReference type="AlphaFoldDB" id="A0A5Q2MYL9"/>
<dbReference type="InterPro" id="IPR005801">
    <property type="entry name" value="ADC_synthase"/>
</dbReference>
<evidence type="ECO:0000259" key="2">
    <source>
        <dbReference type="Pfam" id="PF00425"/>
    </source>
</evidence>
<dbReference type="InterPro" id="IPR006805">
    <property type="entry name" value="Anth_synth_I_N"/>
</dbReference>
<dbReference type="PRINTS" id="PR00095">
    <property type="entry name" value="ANTSNTHASEI"/>
</dbReference>
<sequence length="544" mass="61833">MNHRFAQKHPAHHTGCFLSLQSKAGDKAMMSRAIYPSCSAFQEMRQNHPHEGIPLVVTIKRPEKITVPATFNHFCPQGTIGILLESSRHNEQSGRYSLIALNPYQEFRAKGSTISIRKNQERRALRPRPALPFGQASGEQTEEADKPLERLRQEYLQSPIYAWPGRPKFCGGIVGGLSYDMGRHFERLPDQTIDDLDLPDLLFYWVDDAILFDHLEDTVTIVALQWPRETYEITAKRLQDYVDQLDFIKPLPEGKWTDKKKAYEETISVKPNVSAQQFTEMVKSCQEYIRAGDIFQANLSVRLETDVTAHAWSVYQILRQINPSPYSCYLDFGDWQVVSSSPELLVRLQEGLAETRPIAGTRKRGKTSIEDEAMAEELLHNEKEEAEHVMLVDLERNDLGRLCQFGTVEVNQFKVIEYYSHVMHLVSNVRGILRPDQDVFDLIQATFPGGTITGAPKIRSMEIIEELEPTKRSFYTGSIGFIGFDGTMELNIVIRTLLFKAGLAYVQAGAGIVADSLPEREYKESLRKAEALLRAVEIAEEKQP</sequence>
<dbReference type="PANTHER" id="PTHR11236:SF41">
    <property type="entry name" value="AMINODEOXYCHORISMATE SYNTHASE COMPONENT 1"/>
    <property type="match status" value="1"/>
</dbReference>
<feature type="region of interest" description="Disordered" evidence="1">
    <location>
        <begin position="125"/>
        <end position="145"/>
    </location>
</feature>
<feature type="domain" description="Chorismate-utilising enzyme C-terminal" evidence="2">
    <location>
        <begin position="275"/>
        <end position="528"/>
    </location>
</feature>
<dbReference type="InterPro" id="IPR019999">
    <property type="entry name" value="Anth_synth_I-like"/>
</dbReference>
<reference evidence="5" key="1">
    <citation type="submission" date="2019-11" db="EMBL/GenBank/DDBJ databases">
        <title>Genome sequence of Heliorestis convoluta strain HH, an alkaliphilic and minimalistic phototrophic bacterium from a soda lake in Egypt.</title>
        <authorList>
            <person name="Dewey E.D."/>
            <person name="Stokes L.M."/>
            <person name="Burchell B.M."/>
            <person name="Shaffer K.N."/>
            <person name="Huntington A.M."/>
            <person name="Baker J.M."/>
            <person name="Nadendla S."/>
            <person name="Giglio M.G."/>
            <person name="Touchman J.W."/>
            <person name="Blankenship R.E."/>
            <person name="Madigan M.T."/>
            <person name="Sattley W.M."/>
        </authorList>
    </citation>
    <scope>NUCLEOTIDE SEQUENCE [LARGE SCALE GENOMIC DNA]</scope>
    <source>
        <strain evidence="5">HH</strain>
    </source>
</reference>
<dbReference type="GO" id="GO:0000162">
    <property type="term" value="P:L-tryptophan biosynthetic process"/>
    <property type="evidence" value="ECO:0007669"/>
    <property type="project" value="TreeGrafter"/>
</dbReference>
<evidence type="ECO:0000256" key="1">
    <source>
        <dbReference type="SAM" id="MobiDB-lite"/>
    </source>
</evidence>
<accession>A0A5Q2MYL9</accession>
<proteinExistence type="predicted"/>
<evidence type="ECO:0000259" key="3">
    <source>
        <dbReference type="Pfam" id="PF04715"/>
    </source>
</evidence>
<keyword evidence="4" id="KW-0456">Lyase</keyword>
<dbReference type="EMBL" id="CP045875">
    <property type="protein sequence ID" value="QGG47061.1"/>
    <property type="molecule type" value="Genomic_DNA"/>
</dbReference>
<organism evidence="4 5">
    <name type="scientific">Heliorestis convoluta</name>
    <dbReference type="NCBI Taxonomy" id="356322"/>
    <lineage>
        <taxon>Bacteria</taxon>
        <taxon>Bacillati</taxon>
        <taxon>Bacillota</taxon>
        <taxon>Clostridia</taxon>
        <taxon>Eubacteriales</taxon>
        <taxon>Heliobacteriaceae</taxon>
        <taxon>Heliorestis</taxon>
    </lineage>
</organism>
<name>A0A5Q2MYL9_9FIRM</name>
<evidence type="ECO:0000313" key="4">
    <source>
        <dbReference type="EMBL" id="QGG47061.1"/>
    </source>
</evidence>
<dbReference type="Pfam" id="PF00425">
    <property type="entry name" value="Chorismate_bind"/>
    <property type="match status" value="1"/>
</dbReference>
<dbReference type="SUPFAM" id="SSF56322">
    <property type="entry name" value="ADC synthase"/>
    <property type="match status" value="1"/>
</dbReference>
<dbReference type="KEGG" id="hcv:FTV88_0905"/>
<dbReference type="PANTHER" id="PTHR11236">
    <property type="entry name" value="AMINOBENZOATE/ANTHRANILATE SYNTHASE"/>
    <property type="match status" value="1"/>
</dbReference>
<feature type="domain" description="Anthranilate synthase component I N-terminal" evidence="3">
    <location>
        <begin position="80"/>
        <end position="221"/>
    </location>
</feature>
<dbReference type="Gene3D" id="3.60.120.10">
    <property type="entry name" value="Anthranilate synthase"/>
    <property type="match status" value="1"/>
</dbReference>
<protein>
    <submittedName>
        <fullName evidence="4">Anthranilate synthase component I</fullName>
        <ecNumber evidence="4">4.1.3.27</ecNumber>
    </submittedName>
</protein>
<dbReference type="Proteomes" id="UP000366051">
    <property type="component" value="Chromosome"/>
</dbReference>